<dbReference type="Proteomes" id="UP001215598">
    <property type="component" value="Unassembled WGS sequence"/>
</dbReference>
<dbReference type="AlphaFoldDB" id="A0AAD7JWX3"/>
<evidence type="ECO:0000313" key="1">
    <source>
        <dbReference type="EMBL" id="KAJ7773404.1"/>
    </source>
</evidence>
<evidence type="ECO:0000313" key="2">
    <source>
        <dbReference type="Proteomes" id="UP001215598"/>
    </source>
</evidence>
<comment type="caution">
    <text evidence="1">The sequence shown here is derived from an EMBL/GenBank/DDBJ whole genome shotgun (WGS) entry which is preliminary data.</text>
</comment>
<reference evidence="1" key="1">
    <citation type="submission" date="2023-03" db="EMBL/GenBank/DDBJ databases">
        <title>Massive genome expansion in bonnet fungi (Mycena s.s.) driven by repeated elements and novel gene families across ecological guilds.</title>
        <authorList>
            <consortium name="Lawrence Berkeley National Laboratory"/>
            <person name="Harder C.B."/>
            <person name="Miyauchi S."/>
            <person name="Viragh M."/>
            <person name="Kuo A."/>
            <person name="Thoen E."/>
            <person name="Andreopoulos B."/>
            <person name="Lu D."/>
            <person name="Skrede I."/>
            <person name="Drula E."/>
            <person name="Henrissat B."/>
            <person name="Morin E."/>
            <person name="Kohler A."/>
            <person name="Barry K."/>
            <person name="LaButti K."/>
            <person name="Morin E."/>
            <person name="Salamov A."/>
            <person name="Lipzen A."/>
            <person name="Mereny Z."/>
            <person name="Hegedus B."/>
            <person name="Baldrian P."/>
            <person name="Stursova M."/>
            <person name="Weitz H."/>
            <person name="Taylor A."/>
            <person name="Grigoriev I.V."/>
            <person name="Nagy L.G."/>
            <person name="Martin F."/>
            <person name="Kauserud H."/>
        </authorList>
    </citation>
    <scope>NUCLEOTIDE SEQUENCE</scope>
    <source>
        <strain evidence="1">CBHHK182m</strain>
    </source>
</reference>
<proteinExistence type="predicted"/>
<protein>
    <submittedName>
        <fullName evidence="1">Uncharacterized protein</fullName>
    </submittedName>
</protein>
<sequence>MRPDAPFTIFQDIYKTAHPPIRITPYTEHRLTPDIIREFLASAPQGVIGFAPAYGRSCMLSVLAFASSERVLLVYIDRGSVPNYNKDRPSGRVLLHDLILCAETHAKYSFRMDVLATALFLDLGFRIARGVDLLSAARPGDSRHSLSAMMTALGGDAGVDKPKVIGLFRHDEDVCAPIAHVALQAWAAWRAATLESNIQKMTEIPRMDTREWSEPRLDALAKLIREARRLAQQKPVRVENEVDSEFSCTEGKLSVTSTRYKTRILASHNQVGRRGPPHTHNRQS</sequence>
<organism evidence="1 2">
    <name type="scientific">Mycena metata</name>
    <dbReference type="NCBI Taxonomy" id="1033252"/>
    <lineage>
        <taxon>Eukaryota</taxon>
        <taxon>Fungi</taxon>
        <taxon>Dikarya</taxon>
        <taxon>Basidiomycota</taxon>
        <taxon>Agaricomycotina</taxon>
        <taxon>Agaricomycetes</taxon>
        <taxon>Agaricomycetidae</taxon>
        <taxon>Agaricales</taxon>
        <taxon>Marasmiineae</taxon>
        <taxon>Mycenaceae</taxon>
        <taxon>Mycena</taxon>
    </lineage>
</organism>
<name>A0AAD7JWX3_9AGAR</name>
<dbReference type="EMBL" id="JARKIB010000013">
    <property type="protein sequence ID" value="KAJ7773404.1"/>
    <property type="molecule type" value="Genomic_DNA"/>
</dbReference>
<accession>A0AAD7JWX3</accession>
<gene>
    <name evidence="1" type="ORF">B0H16DRAFT_148508</name>
</gene>
<keyword evidence="2" id="KW-1185">Reference proteome</keyword>